<feature type="transmembrane region" description="Helical" evidence="8">
    <location>
        <begin position="491"/>
        <end position="523"/>
    </location>
</feature>
<evidence type="ECO:0000256" key="4">
    <source>
        <dbReference type="ARBA" id="ARBA00022692"/>
    </source>
</evidence>
<feature type="domain" description="ABC3 transporter permease C-terminal" evidence="9">
    <location>
        <begin position="447"/>
        <end position="569"/>
    </location>
</feature>
<dbReference type="RefSeq" id="WP_129573672.1">
    <property type="nucleotide sequence ID" value="NZ_CP012672.1"/>
</dbReference>
<evidence type="ECO:0000256" key="8">
    <source>
        <dbReference type="SAM" id="Phobius"/>
    </source>
</evidence>
<dbReference type="Pfam" id="PF12704">
    <property type="entry name" value="MacB_PCD"/>
    <property type="match status" value="1"/>
</dbReference>
<gene>
    <name evidence="11" type="primary">abc-msp</name>
    <name evidence="11" type="ORF">SOCE836_016080</name>
</gene>
<feature type="domain" description="MacB-like periplasmic core" evidence="10">
    <location>
        <begin position="57"/>
        <end position="152"/>
    </location>
</feature>
<feature type="transmembrane region" description="Helical" evidence="8">
    <location>
        <begin position="12"/>
        <end position="32"/>
    </location>
</feature>
<evidence type="ECO:0000259" key="10">
    <source>
        <dbReference type="Pfam" id="PF12704"/>
    </source>
</evidence>
<keyword evidence="3" id="KW-1003">Cell membrane</keyword>
<organism evidence="11 12">
    <name type="scientific">Sorangium cellulosum</name>
    <name type="common">Polyangium cellulosum</name>
    <dbReference type="NCBI Taxonomy" id="56"/>
    <lineage>
        <taxon>Bacteria</taxon>
        <taxon>Pseudomonadati</taxon>
        <taxon>Myxococcota</taxon>
        <taxon>Polyangia</taxon>
        <taxon>Polyangiales</taxon>
        <taxon>Polyangiaceae</taxon>
        <taxon>Sorangium</taxon>
    </lineage>
</organism>
<name>A0A4P2QIQ7_SORCE</name>
<keyword evidence="5 8" id="KW-1133">Transmembrane helix</keyword>
<reference evidence="11 12" key="1">
    <citation type="submission" date="2015-09" db="EMBL/GenBank/DDBJ databases">
        <title>Sorangium comparison.</title>
        <authorList>
            <person name="Zaburannyi N."/>
            <person name="Bunk B."/>
            <person name="Overmann J."/>
            <person name="Mueller R."/>
        </authorList>
    </citation>
    <scope>NUCLEOTIDE SEQUENCE [LARGE SCALE GENOMIC DNA]</scope>
    <source>
        <strain evidence="11 12">So ce836</strain>
    </source>
</reference>
<dbReference type="InterPro" id="IPR051447">
    <property type="entry name" value="Lipoprotein-release_system"/>
</dbReference>
<dbReference type="Pfam" id="PF02687">
    <property type="entry name" value="FtsX"/>
    <property type="match status" value="1"/>
</dbReference>
<feature type="transmembrane region" description="Helical" evidence="8">
    <location>
        <begin position="52"/>
        <end position="75"/>
    </location>
</feature>
<feature type="transmembrane region" description="Helical" evidence="8">
    <location>
        <begin position="543"/>
        <end position="566"/>
    </location>
</feature>
<accession>A0A4P2QIQ7</accession>
<comment type="similarity">
    <text evidence="2">Belongs to the ABC-4 integral membrane protein family. LolC/E subfamily.</text>
</comment>
<evidence type="ECO:0000256" key="2">
    <source>
        <dbReference type="ARBA" id="ARBA00005236"/>
    </source>
</evidence>
<dbReference type="PANTHER" id="PTHR30489">
    <property type="entry name" value="LIPOPROTEIN-RELEASING SYSTEM TRANSMEMBRANE PROTEIN LOLE"/>
    <property type="match status" value="1"/>
</dbReference>
<dbReference type="GO" id="GO:0044874">
    <property type="term" value="P:lipoprotein localization to outer membrane"/>
    <property type="evidence" value="ECO:0007669"/>
    <property type="project" value="TreeGrafter"/>
</dbReference>
<dbReference type="EMBL" id="CP012672">
    <property type="protein sequence ID" value="AUX29518.1"/>
    <property type="molecule type" value="Genomic_DNA"/>
</dbReference>
<feature type="compositionally biased region" description="Pro residues" evidence="7">
    <location>
        <begin position="192"/>
        <end position="201"/>
    </location>
</feature>
<dbReference type="Proteomes" id="UP000295497">
    <property type="component" value="Chromosome"/>
</dbReference>
<feature type="region of interest" description="Disordered" evidence="7">
    <location>
        <begin position="180"/>
        <end position="211"/>
    </location>
</feature>
<dbReference type="AlphaFoldDB" id="A0A4P2QIQ7"/>
<evidence type="ECO:0000256" key="6">
    <source>
        <dbReference type="ARBA" id="ARBA00023136"/>
    </source>
</evidence>
<evidence type="ECO:0000313" key="12">
    <source>
        <dbReference type="Proteomes" id="UP000295497"/>
    </source>
</evidence>
<evidence type="ECO:0000256" key="3">
    <source>
        <dbReference type="ARBA" id="ARBA00022475"/>
    </source>
</evidence>
<dbReference type="PANTHER" id="PTHR30489:SF0">
    <property type="entry name" value="LIPOPROTEIN-RELEASING SYSTEM TRANSMEMBRANE PROTEIN LOLE"/>
    <property type="match status" value="1"/>
</dbReference>
<feature type="region of interest" description="Disordered" evidence="7">
    <location>
        <begin position="263"/>
        <end position="306"/>
    </location>
</feature>
<evidence type="ECO:0000256" key="7">
    <source>
        <dbReference type="SAM" id="MobiDB-lite"/>
    </source>
</evidence>
<evidence type="ECO:0000256" key="1">
    <source>
        <dbReference type="ARBA" id="ARBA00004651"/>
    </source>
</evidence>
<proteinExistence type="inferred from homology"/>
<dbReference type="GO" id="GO:0098797">
    <property type="term" value="C:plasma membrane protein complex"/>
    <property type="evidence" value="ECO:0007669"/>
    <property type="project" value="TreeGrafter"/>
</dbReference>
<dbReference type="InterPro" id="IPR003838">
    <property type="entry name" value="ABC3_permease_C"/>
</dbReference>
<evidence type="ECO:0000259" key="9">
    <source>
        <dbReference type="Pfam" id="PF02687"/>
    </source>
</evidence>
<feature type="compositionally biased region" description="Acidic residues" evidence="7">
    <location>
        <begin position="291"/>
        <end position="303"/>
    </location>
</feature>
<protein>
    <submittedName>
        <fullName evidence="11">ABC transporter permease</fullName>
    </submittedName>
</protein>
<keyword evidence="4 8" id="KW-0812">Transmembrane</keyword>
<evidence type="ECO:0000313" key="11">
    <source>
        <dbReference type="EMBL" id="AUX29518.1"/>
    </source>
</evidence>
<sequence length="578" mass="60982">MSYPIKVALYTAWIALNVVVLLVLAALIYDIATQRYTIRVALQYLGSKKRAFVSVGTTFAILGVALGVAALATVISVTGGFRTEFRDKVLGVNAHVLVIKYSTDFREYRSVMDQVAKVPGVIGAAPFSINPMMLTHGDATATNVLVKGVDPARSLGVGADGAAAPVLDLPRYVLPGGDLSGLRRPGAKPAERAPPPSPSLPDVPLLDKGARGALEPDAGAEFDLLKAYEARILEDERKAAARGAGAEPAPPPAELDVAAEAGAEEAEPALDAGAPQGAIEPEGGYGSKLPDDDELPPEVDPDPCADKERVAKLPGIVIGAGLAKNLSLDIGECVTVTSPTIGFSFSDGAIKPPVAKQFRVIALFEAGFEQYDTKLAYADLYETQAFYDHGDTVTGVEMKVDDIDNASNIAREITNLLSNGLYYTMDWEELNHGLFTALVVQQLLMSVVLGLIIVVAAFTVIATLIMVVLDKKKEIAVLKAMGSTDSEILRIFLYQGGIIGLAGTTLGLLLGVAVCKGLLVYGFPLDPKVYFISRLPVHATPQAFAITGDVAILICLLATVAPSLYAGRLRPAEGFRAQ</sequence>
<evidence type="ECO:0000256" key="5">
    <source>
        <dbReference type="ARBA" id="ARBA00022989"/>
    </source>
</evidence>
<comment type="subcellular location">
    <subcellularLocation>
        <location evidence="1">Cell membrane</location>
        <topology evidence="1">Multi-pass membrane protein</topology>
    </subcellularLocation>
</comment>
<feature type="transmembrane region" description="Helical" evidence="8">
    <location>
        <begin position="443"/>
        <end position="470"/>
    </location>
</feature>
<keyword evidence="6 8" id="KW-0472">Membrane</keyword>
<dbReference type="InterPro" id="IPR025857">
    <property type="entry name" value="MacB_PCD"/>
</dbReference>